<dbReference type="KEGG" id="pno:SNOG_11567"/>
<reference evidence="3" key="1">
    <citation type="journal article" date="2007" name="Plant Cell">
        <title>Dothideomycete-plant interactions illuminated by genome sequencing and EST analysis of the wheat pathogen Stagonospora nodorum.</title>
        <authorList>
            <person name="Hane J.K."/>
            <person name="Lowe R.G."/>
            <person name="Solomon P.S."/>
            <person name="Tan K.C."/>
            <person name="Schoch C.L."/>
            <person name="Spatafora J.W."/>
            <person name="Crous P.W."/>
            <person name="Kodira C."/>
            <person name="Birren B.W."/>
            <person name="Galagan J.E."/>
            <person name="Torriani S.F."/>
            <person name="McDonald B.A."/>
            <person name="Oliver R.P."/>
        </authorList>
    </citation>
    <scope>NUCLEOTIDE SEQUENCE [LARGE SCALE GENOMIC DNA]</scope>
    <source>
        <strain evidence="3">SN15 / ATCC MYA-4574 / FGSC 10173</strain>
    </source>
</reference>
<sequence length="208" mass="23299">MHCAVILAFYVLTDHTRYKATVQGDSQIRVCASTKHGMSSSHQQLLPGLAWELRAKINSLVKQTFVKHHIPRQTLVSAPISQAWSLQAMDFKILSEATTAFSYTPNHFEETTLKKQLCGCDETLLFEVIKAVAIKDKTSGKGFVFKAWASDTRANFCQRYHVHSEPEIKSEPKDDEEEEEEEEEEEGGGGGCREPDACLQPVAYCTVC</sequence>
<evidence type="ECO:0000256" key="1">
    <source>
        <dbReference type="SAM" id="MobiDB-lite"/>
    </source>
</evidence>
<feature type="region of interest" description="Disordered" evidence="1">
    <location>
        <begin position="163"/>
        <end position="197"/>
    </location>
</feature>
<dbReference type="VEuPathDB" id="FungiDB:JI435_115670"/>
<dbReference type="GeneID" id="5978715"/>
<feature type="compositionally biased region" description="Basic and acidic residues" evidence="1">
    <location>
        <begin position="163"/>
        <end position="172"/>
    </location>
</feature>
<proteinExistence type="predicted"/>
<gene>
    <name evidence="2" type="ORF">SNOG_11567</name>
</gene>
<evidence type="ECO:0000313" key="2">
    <source>
        <dbReference type="EMBL" id="EAT81275.2"/>
    </source>
</evidence>
<protein>
    <submittedName>
        <fullName evidence="2">Uncharacterized protein</fullName>
    </submittedName>
</protein>
<dbReference type="RefSeq" id="XP_001801807.1">
    <property type="nucleotide sequence ID" value="XM_001801755.1"/>
</dbReference>
<feature type="compositionally biased region" description="Acidic residues" evidence="1">
    <location>
        <begin position="173"/>
        <end position="187"/>
    </location>
</feature>
<evidence type="ECO:0000313" key="3">
    <source>
        <dbReference type="Proteomes" id="UP000001055"/>
    </source>
</evidence>
<dbReference type="EMBL" id="CH445343">
    <property type="protein sequence ID" value="EAT81275.2"/>
    <property type="molecule type" value="Genomic_DNA"/>
</dbReference>
<dbReference type="AlphaFoldDB" id="Q0U9J7"/>
<accession>Q0U9J7</accession>
<name>Q0U9J7_PHANO</name>
<dbReference type="InParanoid" id="Q0U9J7"/>
<organism evidence="2 3">
    <name type="scientific">Phaeosphaeria nodorum (strain SN15 / ATCC MYA-4574 / FGSC 10173)</name>
    <name type="common">Glume blotch fungus</name>
    <name type="synonym">Parastagonospora nodorum</name>
    <dbReference type="NCBI Taxonomy" id="321614"/>
    <lineage>
        <taxon>Eukaryota</taxon>
        <taxon>Fungi</taxon>
        <taxon>Dikarya</taxon>
        <taxon>Ascomycota</taxon>
        <taxon>Pezizomycotina</taxon>
        <taxon>Dothideomycetes</taxon>
        <taxon>Pleosporomycetidae</taxon>
        <taxon>Pleosporales</taxon>
        <taxon>Pleosporineae</taxon>
        <taxon>Phaeosphaeriaceae</taxon>
        <taxon>Parastagonospora</taxon>
    </lineage>
</organism>
<dbReference type="Proteomes" id="UP000001055">
    <property type="component" value="Unassembled WGS sequence"/>
</dbReference>